<dbReference type="Gene3D" id="3.40.970.10">
    <property type="entry name" value="Ribonuclease H1, N-terminal domain"/>
    <property type="match status" value="1"/>
</dbReference>
<dbReference type="InterPro" id="IPR037056">
    <property type="entry name" value="RNase_H1_N_sf"/>
</dbReference>
<dbReference type="Pfam" id="PF01693">
    <property type="entry name" value="Cauli_VI"/>
    <property type="match status" value="1"/>
</dbReference>
<evidence type="ECO:0000259" key="1">
    <source>
        <dbReference type="Pfam" id="PF01693"/>
    </source>
</evidence>
<dbReference type="EMBL" id="JANAWD010000278">
    <property type="protein sequence ID" value="KAJ3482330.1"/>
    <property type="molecule type" value="Genomic_DNA"/>
</dbReference>
<proteinExistence type="predicted"/>
<accession>A0AAD5V037</accession>
<protein>
    <recommendedName>
        <fullName evidence="1">Ribonuclease H1 N-terminal domain-containing protein</fullName>
    </recommendedName>
</protein>
<dbReference type="InterPro" id="IPR011320">
    <property type="entry name" value="RNase_H1_N"/>
</dbReference>
<dbReference type="SUPFAM" id="SSF55658">
    <property type="entry name" value="L9 N-domain-like"/>
    <property type="match status" value="1"/>
</dbReference>
<comment type="caution">
    <text evidence="2">The sequence shown here is derived from an EMBL/GenBank/DDBJ whole genome shotgun (WGS) entry which is preliminary data.</text>
</comment>
<keyword evidence="3" id="KW-1185">Reference proteome</keyword>
<name>A0AAD5V037_9APHY</name>
<feature type="domain" description="Ribonuclease H1 N-terminal" evidence="1">
    <location>
        <begin position="50"/>
        <end position="79"/>
    </location>
</feature>
<dbReference type="AlphaFoldDB" id="A0AAD5V037"/>
<gene>
    <name evidence="2" type="ORF">NLI96_g7045</name>
</gene>
<organism evidence="2 3">
    <name type="scientific">Meripilus lineatus</name>
    <dbReference type="NCBI Taxonomy" id="2056292"/>
    <lineage>
        <taxon>Eukaryota</taxon>
        <taxon>Fungi</taxon>
        <taxon>Dikarya</taxon>
        <taxon>Basidiomycota</taxon>
        <taxon>Agaricomycotina</taxon>
        <taxon>Agaricomycetes</taxon>
        <taxon>Polyporales</taxon>
        <taxon>Meripilaceae</taxon>
        <taxon>Meripilus</taxon>
    </lineage>
</organism>
<dbReference type="InterPro" id="IPR009027">
    <property type="entry name" value="Ribosomal_bL9/RNase_H1_N"/>
</dbReference>
<dbReference type="Proteomes" id="UP001212997">
    <property type="component" value="Unassembled WGS sequence"/>
</dbReference>
<reference evidence="2" key="1">
    <citation type="submission" date="2022-07" db="EMBL/GenBank/DDBJ databases">
        <title>Genome Sequence of Physisporinus lineatus.</title>
        <authorList>
            <person name="Buettner E."/>
        </authorList>
    </citation>
    <scope>NUCLEOTIDE SEQUENCE</scope>
    <source>
        <strain evidence="2">VT162</strain>
    </source>
</reference>
<sequence>MVDLSSSTLPMNPPPIISLGHNEEGVNIVFDISQLPTNAKRYWVIPVRLSPGIYIDWSTCTLQVHGVRGSVFQFYTSHILAVNTWWDLYLNDTVRVVLPGGSEVTQGSQPAKLTLAQLRINPEDYQKFYTDICAKGETPRAIVVFVGLKTGVFKD</sequence>
<evidence type="ECO:0000313" key="2">
    <source>
        <dbReference type="EMBL" id="KAJ3482330.1"/>
    </source>
</evidence>
<evidence type="ECO:0000313" key="3">
    <source>
        <dbReference type="Proteomes" id="UP001212997"/>
    </source>
</evidence>